<evidence type="ECO:0000256" key="3">
    <source>
        <dbReference type="ARBA" id="ARBA00023125"/>
    </source>
</evidence>
<dbReference type="PROSITE" id="PS01283">
    <property type="entry name" value="TBOX_1"/>
    <property type="match status" value="1"/>
</dbReference>
<feature type="region of interest" description="Disordered" evidence="7">
    <location>
        <begin position="403"/>
        <end position="422"/>
    </location>
</feature>
<accession>K9MZ04</accession>
<evidence type="ECO:0000256" key="2">
    <source>
        <dbReference type="ARBA" id="ARBA00023015"/>
    </source>
</evidence>
<dbReference type="PROSITE" id="PS50252">
    <property type="entry name" value="TBOX_3"/>
    <property type="match status" value="1"/>
</dbReference>
<dbReference type="GO" id="GO:0045893">
    <property type="term" value="P:positive regulation of DNA-templated transcription"/>
    <property type="evidence" value="ECO:0007669"/>
    <property type="project" value="InterPro"/>
</dbReference>
<dbReference type="PRINTS" id="PR00937">
    <property type="entry name" value="TBOX"/>
</dbReference>
<dbReference type="SUPFAM" id="SSF49417">
    <property type="entry name" value="p53-like transcription factors"/>
    <property type="match status" value="1"/>
</dbReference>
<name>K9MZ04_ISOPU</name>
<reference evidence="9" key="2">
    <citation type="journal article" date="2013" name="PLoS ONE">
        <title>Mesodermal Gene Expression in the Acoel Isodiametra pulchra Indicates a Low Number of Mesodermal Cell Types and the Endomesodermal Origin of the Gonads.</title>
        <authorList>
            <person name="Chiodin M."/>
            <person name="Borve A."/>
            <person name="Berezikov E."/>
            <person name="Ladurner P."/>
            <person name="Martinez P."/>
            <person name="Hejnol A."/>
        </authorList>
    </citation>
    <scope>NUCLEOTIDE SEQUENCE</scope>
</reference>
<dbReference type="GO" id="GO:0005634">
    <property type="term" value="C:nucleus"/>
    <property type="evidence" value="ECO:0007669"/>
    <property type="project" value="UniProtKB-SubCell"/>
</dbReference>
<keyword evidence="5 6" id="KW-0539">Nucleus</keyword>
<dbReference type="InterPro" id="IPR001699">
    <property type="entry name" value="TF_T-box"/>
</dbReference>
<evidence type="ECO:0000256" key="1">
    <source>
        <dbReference type="ARBA" id="ARBA00004123"/>
    </source>
</evidence>
<evidence type="ECO:0000313" key="9">
    <source>
        <dbReference type="EMBL" id="AFY10814.1"/>
    </source>
</evidence>
<sequence>MLEKGELLAPYHDELEHYSENSEVFPAQPFKSSLKEPTKHQSDSWSFNYPNFEDVPSLKEKRGLKRSFEATDSLRDCTNYEDVNNNYVAGEKPVPPQHGRREANDVSALRSQLIPLLSTKPDNSDCGASHWESSKCSLVNMGLWGKFSDITTEMIVTKVGRRMFPSLAYTIEGLEPESEYHCFVFLKPTDCHQWKFHAGRWKPAGQSQPNVASSLLYEHPHSPAAGKFWCKSPDVSFAKLKLTNNKNCTNPQMVVLNSMSFYQPQLVLVRDFGKRPASELQWKIFTFPVTRFVAVTAYQNTDITQLKIDNNPFAKGFRDVSNGGHANSHNRVSHSSPTSMQMNPMSQPMNGMTHMPFPHPMQQQPRHQFPPHMRHPLPAGFMYPPHALMMPPRPGFGFYPGTQPPRMSTPRPESHLQYPKMEPSWSIPQGFNPELSLRMLAPNTMPPFMNPALQYPLFAPLQQQRCMQPSPSPVPAQPESPAAAQSEPSSPAVYDNTGYGCRSDRHCQSVPSNSASVRSQSADQIQNQPSISSDHERSICDVETSQFNDSLSSSYSRSPVVVDNPMSNASSESQAFDQSAGLMKPHEPYPNFADQNYNSHGQTSDSPLNELHKSSDGSYRPVNMYEAPATSDQATSPYDCSSMGDTSGTRTGGHARNSESFLEERQPAAPRFNMAAYLNGEADFNMNITPLSQFNGVTNFDSQEEFTQSNKKIKISNEQPNVNSVMNTAFIPPEMRFPAFWQ</sequence>
<feature type="compositionally biased region" description="Polar residues" evidence="7">
    <location>
        <begin position="630"/>
        <end position="649"/>
    </location>
</feature>
<feature type="compositionally biased region" description="Low complexity" evidence="7">
    <location>
        <begin position="479"/>
        <end position="493"/>
    </location>
</feature>
<dbReference type="Gene3D" id="2.60.40.820">
    <property type="entry name" value="Transcription factor, T-box"/>
    <property type="match status" value="1"/>
</dbReference>
<feature type="compositionally biased region" description="Polar residues" evidence="7">
    <location>
        <begin position="509"/>
        <end position="532"/>
    </location>
</feature>
<dbReference type="PANTHER" id="PTHR11267:SF181">
    <property type="entry name" value="OPTOMOTOR-BLIND PROTEIN"/>
    <property type="match status" value="1"/>
</dbReference>
<dbReference type="PANTHER" id="PTHR11267">
    <property type="entry name" value="T-BOX PROTEIN-RELATED"/>
    <property type="match status" value="1"/>
</dbReference>
<dbReference type="CDD" id="cd00182">
    <property type="entry name" value="T-box"/>
    <property type="match status" value="1"/>
</dbReference>
<evidence type="ECO:0000256" key="5">
    <source>
        <dbReference type="ARBA" id="ARBA00023242"/>
    </source>
</evidence>
<reference evidence="9" key="1">
    <citation type="submission" date="2012-09" db="EMBL/GenBank/DDBJ databases">
        <authorList>
            <person name="Chiodin M.M.C.Jr."/>
            <person name="Borve A.A.B."/>
            <person name="Berezikhov E.E.B."/>
            <person name="Ladurner P.P.L."/>
            <person name="Martinez P.P.M."/>
            <person name="Hejnol A.A.H.Sr."/>
        </authorList>
    </citation>
    <scope>NUCLEOTIDE SEQUENCE</scope>
</reference>
<dbReference type="InterPro" id="IPR008967">
    <property type="entry name" value="p53-like_TF_DNA-bd_sf"/>
</dbReference>
<dbReference type="EMBL" id="JX853983">
    <property type="protein sequence ID" value="AFY10814.1"/>
    <property type="molecule type" value="mRNA"/>
</dbReference>
<dbReference type="InterPro" id="IPR046360">
    <property type="entry name" value="T-box_DNA-bd"/>
</dbReference>
<feature type="compositionally biased region" description="Polar residues" evidence="7">
    <location>
        <begin position="565"/>
        <end position="577"/>
    </location>
</feature>
<evidence type="ECO:0000259" key="8">
    <source>
        <dbReference type="PROSITE" id="PS50252"/>
    </source>
</evidence>
<evidence type="ECO:0000256" key="6">
    <source>
        <dbReference type="PROSITE-ProRule" id="PRU00201"/>
    </source>
</evidence>
<feature type="region of interest" description="Disordered" evidence="7">
    <location>
        <begin position="465"/>
        <end position="666"/>
    </location>
</feature>
<organism evidence="9">
    <name type="scientific">Isodiametra pulchra</name>
    <name type="common">Acoelomorph flatworm</name>
    <name type="synonym">Convoluta pulchra</name>
    <dbReference type="NCBI Taxonomy" id="504439"/>
    <lineage>
        <taxon>Eukaryota</taxon>
        <taxon>Metazoa</taxon>
        <taxon>Xenacoelomorpha</taxon>
        <taxon>Acoelomorpha</taxon>
        <taxon>Acoela</taxon>
        <taxon>Isodiametridae</taxon>
        <taxon>Isodiametra</taxon>
    </lineage>
</organism>
<dbReference type="Pfam" id="PF00907">
    <property type="entry name" value="T-box"/>
    <property type="match status" value="1"/>
</dbReference>
<keyword evidence="2" id="KW-0805">Transcription regulation</keyword>
<dbReference type="GO" id="GO:0000978">
    <property type="term" value="F:RNA polymerase II cis-regulatory region sequence-specific DNA binding"/>
    <property type="evidence" value="ECO:0007669"/>
    <property type="project" value="InterPro"/>
</dbReference>
<keyword evidence="4" id="KW-0804">Transcription</keyword>
<comment type="subcellular location">
    <subcellularLocation>
        <location evidence="1 6">Nucleus</location>
    </subcellularLocation>
</comment>
<evidence type="ECO:0000256" key="4">
    <source>
        <dbReference type="ARBA" id="ARBA00023163"/>
    </source>
</evidence>
<dbReference type="InterPro" id="IPR018186">
    <property type="entry name" value="TF_T-box_CS"/>
</dbReference>
<dbReference type="SMART" id="SM00425">
    <property type="entry name" value="TBOX"/>
    <property type="match status" value="1"/>
</dbReference>
<feature type="domain" description="T-box" evidence="8">
    <location>
        <begin position="138"/>
        <end position="319"/>
    </location>
</feature>
<dbReference type="GO" id="GO:0001708">
    <property type="term" value="P:cell fate specification"/>
    <property type="evidence" value="ECO:0007669"/>
    <property type="project" value="TreeGrafter"/>
</dbReference>
<dbReference type="InterPro" id="IPR036960">
    <property type="entry name" value="T-box_sf"/>
</dbReference>
<proteinExistence type="evidence at transcript level"/>
<dbReference type="GO" id="GO:0000785">
    <property type="term" value="C:chromatin"/>
    <property type="evidence" value="ECO:0007669"/>
    <property type="project" value="TreeGrafter"/>
</dbReference>
<feature type="compositionally biased region" description="Polar residues" evidence="7">
    <location>
        <begin position="593"/>
        <end position="607"/>
    </location>
</feature>
<evidence type="ECO:0000256" key="7">
    <source>
        <dbReference type="SAM" id="MobiDB-lite"/>
    </source>
</evidence>
<dbReference type="AlphaFoldDB" id="K9MZ04"/>
<dbReference type="GO" id="GO:0000981">
    <property type="term" value="F:DNA-binding transcription factor activity, RNA polymerase II-specific"/>
    <property type="evidence" value="ECO:0007669"/>
    <property type="project" value="TreeGrafter"/>
</dbReference>
<comment type="caution">
    <text evidence="6">Lacks conserved residue(s) required for the propagation of feature annotation.</text>
</comment>
<protein>
    <submittedName>
        <fullName evidence="9">T-brain</fullName>
    </submittedName>
</protein>
<keyword evidence="3 6" id="KW-0238">DNA-binding</keyword>